<dbReference type="AlphaFoldDB" id="A0ABD1YJE4"/>
<keyword evidence="2" id="KW-1185">Reference proteome</keyword>
<proteinExistence type="predicted"/>
<name>A0ABD1YJE4_9MARC</name>
<reference evidence="1 2" key="1">
    <citation type="submission" date="2024-09" db="EMBL/GenBank/DDBJ databases">
        <title>Chromosome-scale assembly of Riccia fluitans.</title>
        <authorList>
            <person name="Paukszto L."/>
            <person name="Sawicki J."/>
            <person name="Karawczyk K."/>
            <person name="Piernik-Szablinska J."/>
            <person name="Szczecinska M."/>
            <person name="Mazdziarz M."/>
        </authorList>
    </citation>
    <scope>NUCLEOTIDE SEQUENCE [LARGE SCALE GENOMIC DNA]</scope>
    <source>
        <strain evidence="1">Rf_01</strain>
        <tissue evidence="1">Aerial parts of the thallus</tissue>
    </source>
</reference>
<gene>
    <name evidence="1" type="ORF">R1flu_014503</name>
</gene>
<dbReference type="EMBL" id="JBHFFA010000004">
    <property type="protein sequence ID" value="KAL2629817.1"/>
    <property type="molecule type" value="Genomic_DNA"/>
</dbReference>
<accession>A0ABD1YJE4</accession>
<dbReference type="Proteomes" id="UP001605036">
    <property type="component" value="Unassembled WGS sequence"/>
</dbReference>
<comment type="caution">
    <text evidence="1">The sequence shown here is derived from an EMBL/GenBank/DDBJ whole genome shotgun (WGS) entry which is preliminary data.</text>
</comment>
<sequence>MRSKPVIGGFVQACRRSGKEWDSACVAREIPSIACDLCVKPEVGAVSLPISRLSAFASSLRILVLNNVNVEGTFASANSPHGLEFFGCINSTVPFAEGNFALFKKLRVVYVRKLTPQHLDYFLAKLDPSENTLLFGDFKFFLDVEPRARELTIAAARVDNFYYPPEWTPDLAGLNKFHGQHALCDRAKKVDQDILIIRYNFAVCHLDVELLLSLTSGM</sequence>
<organism evidence="1 2">
    <name type="scientific">Riccia fluitans</name>
    <dbReference type="NCBI Taxonomy" id="41844"/>
    <lineage>
        <taxon>Eukaryota</taxon>
        <taxon>Viridiplantae</taxon>
        <taxon>Streptophyta</taxon>
        <taxon>Embryophyta</taxon>
        <taxon>Marchantiophyta</taxon>
        <taxon>Marchantiopsida</taxon>
        <taxon>Marchantiidae</taxon>
        <taxon>Marchantiales</taxon>
        <taxon>Ricciaceae</taxon>
        <taxon>Riccia</taxon>
    </lineage>
</organism>
<protein>
    <submittedName>
        <fullName evidence="1">Uncharacterized protein</fullName>
    </submittedName>
</protein>
<evidence type="ECO:0000313" key="2">
    <source>
        <dbReference type="Proteomes" id="UP001605036"/>
    </source>
</evidence>
<evidence type="ECO:0000313" key="1">
    <source>
        <dbReference type="EMBL" id="KAL2629817.1"/>
    </source>
</evidence>